<name>A0A8J8K7S7_9FLAO</name>
<evidence type="ECO:0000313" key="1">
    <source>
        <dbReference type="EMBL" id="NRS91786.1"/>
    </source>
</evidence>
<dbReference type="Proteomes" id="UP000610746">
    <property type="component" value="Unassembled WGS sequence"/>
</dbReference>
<accession>A0A8J8K7S7</accession>
<dbReference type="EMBL" id="JABSNO010000004">
    <property type="protein sequence ID" value="NRS91786.1"/>
    <property type="molecule type" value="Genomic_DNA"/>
</dbReference>
<protein>
    <submittedName>
        <fullName evidence="1">Uncharacterized protein</fullName>
    </submittedName>
</protein>
<dbReference type="AlphaFoldDB" id="A0A8J8K7S7"/>
<reference evidence="1" key="1">
    <citation type="submission" date="2020-05" db="EMBL/GenBank/DDBJ databases">
        <title>Genomic Encyclopedia of Type Strains, Phase IV (KMG-V): Genome sequencing to study the core and pangenomes of soil and plant-associated prokaryotes.</title>
        <authorList>
            <person name="Whitman W."/>
        </authorList>
    </citation>
    <scope>NUCLEOTIDE SEQUENCE</scope>
    <source>
        <strain evidence="1">16F</strain>
    </source>
</reference>
<comment type="caution">
    <text evidence="1">The sequence shown here is derived from an EMBL/GenBank/DDBJ whole genome shotgun (WGS) entry which is preliminary data.</text>
</comment>
<sequence>MRNKYFFVLILFIAFFELHAQEIKIISVDKKSEFSYTYLIINCEIINDTDSDIILPLQNSAENNYYIQLFNYTVSTRKKNVFKSRESPPPPIWVPNLVKFSKESVLNIPSKSSTSFSIATNKFPFRRVYKDKNQIKKIRIIYSPQEFDNRDIHFEEDLQDLQFYTKEIKSKYFKLK</sequence>
<gene>
    <name evidence="1" type="ORF">HNQ03_000853</name>
</gene>
<keyword evidence="2" id="KW-1185">Reference proteome</keyword>
<evidence type="ECO:0000313" key="2">
    <source>
        <dbReference type="Proteomes" id="UP000610746"/>
    </source>
</evidence>
<organism evidence="1 2">
    <name type="scientific">Frigoriflavimonas asaccharolytica</name>
    <dbReference type="NCBI Taxonomy" id="2735899"/>
    <lineage>
        <taxon>Bacteria</taxon>
        <taxon>Pseudomonadati</taxon>
        <taxon>Bacteroidota</taxon>
        <taxon>Flavobacteriia</taxon>
        <taxon>Flavobacteriales</taxon>
        <taxon>Weeksellaceae</taxon>
        <taxon>Frigoriflavimonas</taxon>
    </lineage>
</organism>
<proteinExistence type="predicted"/>
<dbReference type="RefSeq" id="WP_173778405.1">
    <property type="nucleotide sequence ID" value="NZ_JABSNO010000004.1"/>
</dbReference>